<protein>
    <submittedName>
        <fullName evidence="4">GNAT family N-acetyltransferase</fullName>
    </submittedName>
</protein>
<proteinExistence type="predicted"/>
<evidence type="ECO:0000313" key="5">
    <source>
        <dbReference type="Proteomes" id="UP001164712"/>
    </source>
</evidence>
<dbReference type="Pfam" id="PF00583">
    <property type="entry name" value="Acetyltransf_1"/>
    <property type="match status" value="1"/>
</dbReference>
<evidence type="ECO:0000256" key="2">
    <source>
        <dbReference type="ARBA" id="ARBA00023315"/>
    </source>
</evidence>
<evidence type="ECO:0000313" key="4">
    <source>
        <dbReference type="EMBL" id="WAT01759.1"/>
    </source>
</evidence>
<dbReference type="InterPro" id="IPR000182">
    <property type="entry name" value="GNAT_dom"/>
</dbReference>
<dbReference type="RefSeq" id="WP_045047191.1">
    <property type="nucleotide sequence ID" value="NZ_CP114058.1"/>
</dbReference>
<feature type="domain" description="N-acetyltransferase" evidence="3">
    <location>
        <begin position="2"/>
        <end position="150"/>
    </location>
</feature>
<reference evidence="4" key="1">
    <citation type="submission" date="2022-12" db="EMBL/GenBank/DDBJ databases">
        <title>Complete genome sequence of an Australian strain of Rouxiella badensis DAR84756 and resolution of the R. badensis DSM100043 and R. chamberiensis DSM28324 genomes.</title>
        <authorList>
            <person name="Paul S."/>
            <person name="Anderson P.J."/>
            <person name="Maynard G."/>
            <person name="Dyall-Smith M."/>
            <person name="Kudinha T."/>
        </authorList>
    </citation>
    <scope>NUCLEOTIDE SEQUENCE</scope>
    <source>
        <strain evidence="4">DSM 28324</strain>
    </source>
</reference>
<keyword evidence="1" id="KW-0808">Transferase</keyword>
<dbReference type="InterPro" id="IPR050832">
    <property type="entry name" value="Bact_Acetyltransf"/>
</dbReference>
<keyword evidence="2" id="KW-0012">Acyltransferase</keyword>
<sequence>MISVQREDPASPDSQVLIEALSAVLAEITGDSGKRHFNAEDLACEKAVWAVARNKSHEALGCGAIRPLSNDVAELKRMYADGRYPGTGAALLAFLERAAAELGYREVWLETRHINRRAVAFYLKHGYRQRANYGPYVGRDEAVCFSKSLG</sequence>
<name>A0ABY7HQT6_9GAMM</name>
<organism evidence="4 5">
    <name type="scientific">Rouxiella chamberiensis</name>
    <dbReference type="NCBI Taxonomy" id="1513468"/>
    <lineage>
        <taxon>Bacteria</taxon>
        <taxon>Pseudomonadati</taxon>
        <taxon>Pseudomonadota</taxon>
        <taxon>Gammaproteobacteria</taxon>
        <taxon>Enterobacterales</taxon>
        <taxon>Yersiniaceae</taxon>
        <taxon>Rouxiella</taxon>
    </lineage>
</organism>
<dbReference type="Proteomes" id="UP001164712">
    <property type="component" value="Chromosome"/>
</dbReference>
<dbReference type="PROSITE" id="PS51186">
    <property type="entry name" value="GNAT"/>
    <property type="match status" value="1"/>
</dbReference>
<dbReference type="InterPro" id="IPR016181">
    <property type="entry name" value="Acyl_CoA_acyltransferase"/>
</dbReference>
<dbReference type="SUPFAM" id="SSF55729">
    <property type="entry name" value="Acyl-CoA N-acyltransferases (Nat)"/>
    <property type="match status" value="1"/>
</dbReference>
<dbReference type="PANTHER" id="PTHR43877:SF2">
    <property type="entry name" value="AMINOALKYLPHOSPHONATE N-ACETYLTRANSFERASE-RELATED"/>
    <property type="match status" value="1"/>
</dbReference>
<accession>A0ABY7HQT6</accession>
<evidence type="ECO:0000259" key="3">
    <source>
        <dbReference type="PROSITE" id="PS51186"/>
    </source>
</evidence>
<dbReference type="EMBL" id="CP114058">
    <property type="protein sequence ID" value="WAT01759.1"/>
    <property type="molecule type" value="Genomic_DNA"/>
</dbReference>
<dbReference type="Gene3D" id="3.40.630.30">
    <property type="match status" value="1"/>
</dbReference>
<evidence type="ECO:0000256" key="1">
    <source>
        <dbReference type="ARBA" id="ARBA00022679"/>
    </source>
</evidence>
<keyword evidence="5" id="KW-1185">Reference proteome</keyword>
<gene>
    <name evidence="4" type="ORF">O1V66_03240</name>
</gene>
<dbReference type="PANTHER" id="PTHR43877">
    <property type="entry name" value="AMINOALKYLPHOSPHONATE N-ACETYLTRANSFERASE-RELATED-RELATED"/>
    <property type="match status" value="1"/>
</dbReference>